<dbReference type="EMBL" id="VKDB01000028">
    <property type="protein sequence ID" value="TSA80605.1"/>
    <property type="molecule type" value="Genomic_DNA"/>
</dbReference>
<comment type="caution">
    <text evidence="3">The sequence shown here is derived from an EMBL/GenBank/DDBJ whole genome shotgun (WGS) entry which is preliminary data.</text>
</comment>
<keyword evidence="4" id="KW-1185">Reference proteome</keyword>
<evidence type="ECO:0000313" key="4">
    <source>
        <dbReference type="Proteomes" id="UP000316092"/>
    </source>
</evidence>
<feature type="transmembrane region" description="Helical" evidence="2">
    <location>
        <begin position="32"/>
        <end position="56"/>
    </location>
</feature>
<feature type="region of interest" description="Disordered" evidence="1">
    <location>
        <begin position="1"/>
        <end position="25"/>
    </location>
</feature>
<evidence type="ECO:0000313" key="3">
    <source>
        <dbReference type="EMBL" id="TSA80605.1"/>
    </source>
</evidence>
<evidence type="ECO:0000256" key="1">
    <source>
        <dbReference type="SAM" id="MobiDB-lite"/>
    </source>
</evidence>
<sequence>MSQKDLQDIVTPDLTDPRSAREPYTPPTVEVLGGWTALTLAQTVPIVVGGLFPTFIKDFRE</sequence>
<keyword evidence="2" id="KW-1133">Transmembrane helix</keyword>
<keyword evidence="2" id="KW-0812">Transmembrane</keyword>
<accession>A0A553UK81</accession>
<dbReference type="RefSeq" id="WP_143721876.1">
    <property type="nucleotide sequence ID" value="NZ_VKDB01000028.1"/>
</dbReference>
<dbReference type="AlphaFoldDB" id="A0A553UK81"/>
<keyword evidence="2" id="KW-0472">Membrane</keyword>
<name>A0A553UK81_9DEIO</name>
<evidence type="ECO:0000256" key="2">
    <source>
        <dbReference type="SAM" id="Phobius"/>
    </source>
</evidence>
<dbReference type="Proteomes" id="UP000316092">
    <property type="component" value="Unassembled WGS sequence"/>
</dbReference>
<protein>
    <submittedName>
        <fullName evidence="3">Uncharacterized protein</fullName>
    </submittedName>
</protein>
<organism evidence="3 4">
    <name type="scientific">Deinococcus detaillensis</name>
    <dbReference type="NCBI Taxonomy" id="2592048"/>
    <lineage>
        <taxon>Bacteria</taxon>
        <taxon>Thermotogati</taxon>
        <taxon>Deinococcota</taxon>
        <taxon>Deinococci</taxon>
        <taxon>Deinococcales</taxon>
        <taxon>Deinococcaceae</taxon>
        <taxon>Deinococcus</taxon>
    </lineage>
</organism>
<reference evidence="3 4" key="1">
    <citation type="submission" date="2019-07" db="EMBL/GenBank/DDBJ databases">
        <title>Deinococcus detaillus sp. nov., isolated from humus soil in Antarctica.</title>
        <authorList>
            <person name="Zhang K."/>
        </authorList>
    </citation>
    <scope>NUCLEOTIDE SEQUENCE [LARGE SCALE GENOMIC DNA]</scope>
    <source>
        <strain evidence="3 4">H1</strain>
    </source>
</reference>
<gene>
    <name evidence="3" type="ORF">FNU79_16400</name>
</gene>
<proteinExistence type="predicted"/>